<dbReference type="SUPFAM" id="SSF56281">
    <property type="entry name" value="Metallo-hydrolase/oxidoreductase"/>
    <property type="match status" value="1"/>
</dbReference>
<dbReference type="InterPro" id="IPR022712">
    <property type="entry name" value="Beta_Casp"/>
</dbReference>
<evidence type="ECO:0000259" key="2">
    <source>
        <dbReference type="SMART" id="SM00849"/>
    </source>
</evidence>
<organism evidence="4 5">
    <name type="scientific">Pseudomonas typographi</name>
    <dbReference type="NCBI Taxonomy" id="2715964"/>
    <lineage>
        <taxon>Bacteria</taxon>
        <taxon>Pseudomonadati</taxon>
        <taxon>Pseudomonadota</taxon>
        <taxon>Gammaproteobacteria</taxon>
        <taxon>Pseudomonadales</taxon>
        <taxon>Pseudomonadaceae</taxon>
        <taxon>Pseudomonas</taxon>
    </lineage>
</organism>
<evidence type="ECO:0000313" key="4">
    <source>
        <dbReference type="EMBL" id="MBD1600220.1"/>
    </source>
</evidence>
<dbReference type="Pfam" id="PF10996">
    <property type="entry name" value="Beta-Casp"/>
    <property type="match status" value="1"/>
</dbReference>
<keyword evidence="5" id="KW-1185">Reference proteome</keyword>
<dbReference type="SMART" id="SM01027">
    <property type="entry name" value="Beta-Casp"/>
    <property type="match status" value="1"/>
</dbReference>
<protein>
    <submittedName>
        <fullName evidence="4">MBL fold metallo-hydrolase</fullName>
    </submittedName>
</protein>
<dbReference type="PANTHER" id="PTHR11203:SF37">
    <property type="entry name" value="INTEGRATOR COMPLEX SUBUNIT 11"/>
    <property type="match status" value="1"/>
</dbReference>
<proteinExistence type="predicted"/>
<dbReference type="InterPro" id="IPR011108">
    <property type="entry name" value="RMMBL"/>
</dbReference>
<dbReference type="InterPro" id="IPR036866">
    <property type="entry name" value="RibonucZ/Hydroxyglut_hydro"/>
</dbReference>
<accession>A0ABR7Z3Y1</accession>
<dbReference type="EMBL" id="JAAOCA010000019">
    <property type="protein sequence ID" value="MBD1600220.1"/>
    <property type="molecule type" value="Genomic_DNA"/>
</dbReference>
<dbReference type="Gene3D" id="3.40.50.10890">
    <property type="match status" value="1"/>
</dbReference>
<sequence length="460" mass="49119">MPLPRITHHGAVAGVTDSCHELHLPNGQSLLIDCGSFQGQDAEADGGLQVGVDRVAALVVTHVHIDHVGRIPALLAAGFRGPILCSEPSAKLLPLILEDAFRLAISRETHPVARYLRRLAAQIVAVPYGHWHSLPGSDGVRLRLQRAGHVLGSAYVECDVPAAGGDPHRVVFSGDLGPGDSPLLLGPHPPERADVLVLESTYGDRNHGGREHRQQRLEAVIDLALQDHGTLLIPAFTLGRTQDLLHDLGHILERKALAGQGGDADSPVAWPQLPVILDSPLASRITQAYQELSHYWNEAAQKGNQLQFPQLITVNSHEQHQTVVNYLASTLRPAIVIAGNGMCSSGRIVNYLKKMLRQPRHNLLFTGYQAKGTPGAVLKAAEGAEGFVAVELDGERYDVNARVHSVAGYSAHADQRGLVAFATGMGVAPRQVLLVHGDGAAKAALAERLGDALGSEVLIP</sequence>
<dbReference type="CDD" id="cd16295">
    <property type="entry name" value="TTHA0252-CPSF-like_MBL-fold"/>
    <property type="match status" value="1"/>
</dbReference>
<dbReference type="RefSeq" id="WP_190422358.1">
    <property type="nucleotide sequence ID" value="NZ_JAAOCA010000019.1"/>
</dbReference>
<dbReference type="PANTHER" id="PTHR11203">
    <property type="entry name" value="CLEAVAGE AND POLYADENYLATION SPECIFICITY FACTOR FAMILY MEMBER"/>
    <property type="match status" value="1"/>
</dbReference>
<name>A0ABR7Z3Y1_9PSED</name>
<feature type="domain" description="Metallo-beta-lactamase" evidence="2">
    <location>
        <begin position="16"/>
        <end position="228"/>
    </location>
</feature>
<dbReference type="InterPro" id="IPR050698">
    <property type="entry name" value="MBL"/>
</dbReference>
<gene>
    <name evidence="4" type="ORF">HAQ05_16105</name>
</gene>
<feature type="domain" description="Beta-Casp" evidence="3">
    <location>
        <begin position="241"/>
        <end position="378"/>
    </location>
</feature>
<evidence type="ECO:0000259" key="3">
    <source>
        <dbReference type="SMART" id="SM01027"/>
    </source>
</evidence>
<comment type="caution">
    <text evidence="4">The sequence shown here is derived from an EMBL/GenBank/DDBJ whole genome shotgun (WGS) entry which is preliminary data.</text>
</comment>
<reference evidence="4 5" key="1">
    <citation type="journal article" date="2020" name="Insects">
        <title>Bacteria Belonging to Pseudomonas typographi sp. nov. from the Bark Beetle Ips typographus Have Genomic Potential to Aid in the Host Ecology.</title>
        <authorList>
            <person name="Peral-Aranega E."/>
            <person name="Saati-Santamaria Z."/>
            <person name="Kolarik M."/>
            <person name="Rivas R."/>
            <person name="Garcia-Fraile P."/>
        </authorList>
    </citation>
    <scope>NUCLEOTIDE SEQUENCE [LARGE SCALE GENOMIC DNA]</scope>
    <source>
        <strain evidence="4 5">CA3A</strain>
    </source>
</reference>
<dbReference type="InterPro" id="IPR001279">
    <property type="entry name" value="Metallo-B-lactamas"/>
</dbReference>
<dbReference type="Gene3D" id="3.60.15.10">
    <property type="entry name" value="Ribonuclease Z/Hydroxyacylglutathione hydrolase-like"/>
    <property type="match status" value="1"/>
</dbReference>
<evidence type="ECO:0000256" key="1">
    <source>
        <dbReference type="ARBA" id="ARBA00022801"/>
    </source>
</evidence>
<dbReference type="SMART" id="SM00849">
    <property type="entry name" value="Lactamase_B"/>
    <property type="match status" value="1"/>
</dbReference>
<dbReference type="Proteomes" id="UP000805841">
    <property type="component" value="Unassembled WGS sequence"/>
</dbReference>
<dbReference type="Pfam" id="PF00753">
    <property type="entry name" value="Lactamase_B"/>
    <property type="match status" value="1"/>
</dbReference>
<dbReference type="Pfam" id="PF07521">
    <property type="entry name" value="RMMBL"/>
    <property type="match status" value="1"/>
</dbReference>
<keyword evidence="1" id="KW-0378">Hydrolase</keyword>
<evidence type="ECO:0000313" key="5">
    <source>
        <dbReference type="Proteomes" id="UP000805841"/>
    </source>
</evidence>